<keyword evidence="2" id="KW-0675">Receptor</keyword>
<dbReference type="PANTHER" id="PTHR42941:SF1">
    <property type="entry name" value="SLL1037 PROTEIN"/>
    <property type="match status" value="1"/>
</dbReference>
<evidence type="ECO:0000313" key="3">
    <source>
        <dbReference type="Proteomes" id="UP000199687"/>
    </source>
</evidence>
<keyword evidence="3" id="KW-1185">Reference proteome</keyword>
<dbReference type="InterPro" id="IPR011852">
    <property type="entry name" value="TRAP_TAXI"/>
</dbReference>
<feature type="signal peptide" evidence="1">
    <location>
        <begin position="1"/>
        <end position="21"/>
    </location>
</feature>
<gene>
    <name evidence="2" type="ORF">SAMN04487944_102132</name>
</gene>
<sequence length="347" mass="38649">MRKAKILLGCLLLTSVFISLVTGCSNGSNEKADTRSAGSDQLVIHTMGPGTWPYVSSETLTPYFKEVLPEGFQIEKSPIATGDISGVYLLREKQGDLTMVSDLPAEWVWDGKPYPNIDKEYQQFRKLLQVDSYGGIGFLVSRKIVEENGFETVGDLLTADVPLTIATLPAGSSSLIMTEQIMKGYGIDSLETFESAGNTVLQGGTQDIVKYIRDRQADVYAGLIVGYNFPMVEEMTTSIDMVILPFEQDKLEQISDEFGFHSFTIPENSYKGMTNDTTILGLGGYIIVREDMSDAIAYDLTKAMYENWSEIQQSDPYFSITEMHFRETVVPFHQGAEKYLKEIGELE</sequence>
<dbReference type="SUPFAM" id="SSF53850">
    <property type="entry name" value="Periplasmic binding protein-like II"/>
    <property type="match status" value="1"/>
</dbReference>
<accession>A0A1H9MS27</accession>
<proteinExistence type="predicted"/>
<dbReference type="RefSeq" id="WP_089739149.1">
    <property type="nucleotide sequence ID" value="NZ_FOGL01000002.1"/>
</dbReference>
<dbReference type="Pfam" id="PF16868">
    <property type="entry name" value="NMT1_3"/>
    <property type="match status" value="1"/>
</dbReference>
<dbReference type="AlphaFoldDB" id="A0A1H9MS27"/>
<dbReference type="NCBIfam" id="TIGR02122">
    <property type="entry name" value="TRAP_TAXI"/>
    <property type="match status" value="1"/>
</dbReference>
<name>A0A1H9MS27_9BACI</name>
<dbReference type="Proteomes" id="UP000199687">
    <property type="component" value="Unassembled WGS sequence"/>
</dbReference>
<dbReference type="PANTHER" id="PTHR42941">
    <property type="entry name" value="SLL1037 PROTEIN"/>
    <property type="match status" value="1"/>
</dbReference>
<evidence type="ECO:0000313" key="2">
    <source>
        <dbReference type="EMBL" id="SER26514.1"/>
    </source>
</evidence>
<dbReference type="EMBL" id="FOGL01000002">
    <property type="protein sequence ID" value="SER26514.1"/>
    <property type="molecule type" value="Genomic_DNA"/>
</dbReference>
<organism evidence="2 3">
    <name type="scientific">Gracilibacillus ureilyticus</name>
    <dbReference type="NCBI Taxonomy" id="531814"/>
    <lineage>
        <taxon>Bacteria</taxon>
        <taxon>Bacillati</taxon>
        <taxon>Bacillota</taxon>
        <taxon>Bacilli</taxon>
        <taxon>Bacillales</taxon>
        <taxon>Bacillaceae</taxon>
        <taxon>Gracilibacillus</taxon>
    </lineage>
</organism>
<reference evidence="2 3" key="1">
    <citation type="submission" date="2016-10" db="EMBL/GenBank/DDBJ databases">
        <authorList>
            <person name="de Groot N.N."/>
        </authorList>
    </citation>
    <scope>NUCLEOTIDE SEQUENCE [LARGE SCALE GENOMIC DNA]</scope>
    <source>
        <strain evidence="2 3">CGMCC 1.7727</strain>
    </source>
</reference>
<feature type="chain" id="PRO_5039111500" evidence="1">
    <location>
        <begin position="22"/>
        <end position="347"/>
    </location>
</feature>
<keyword evidence="1" id="KW-0732">Signal</keyword>
<dbReference type="OrthoDB" id="9776669at2"/>
<evidence type="ECO:0000256" key="1">
    <source>
        <dbReference type="SAM" id="SignalP"/>
    </source>
</evidence>
<protein>
    <submittedName>
        <fullName evidence="2">TRAP transporter solute receptor, TAXI family</fullName>
    </submittedName>
</protein>
<dbReference type="STRING" id="531814.SAMN04487944_102132"/>
<dbReference type="Gene3D" id="3.40.190.10">
    <property type="entry name" value="Periplasmic binding protein-like II"/>
    <property type="match status" value="2"/>
</dbReference>
<dbReference type="PROSITE" id="PS51257">
    <property type="entry name" value="PROKAR_LIPOPROTEIN"/>
    <property type="match status" value="1"/>
</dbReference>